<evidence type="ECO:0000259" key="1">
    <source>
        <dbReference type="Pfam" id="PF01764"/>
    </source>
</evidence>
<dbReference type="Pfam" id="PF01764">
    <property type="entry name" value="Lipase_3"/>
    <property type="match status" value="1"/>
</dbReference>
<dbReference type="EMBL" id="JACIIZ010000005">
    <property type="protein sequence ID" value="MBB6251630.1"/>
    <property type="molecule type" value="Genomic_DNA"/>
</dbReference>
<proteinExistence type="predicted"/>
<comment type="caution">
    <text evidence="2">The sequence shown here is derived from an EMBL/GenBank/DDBJ whole genome shotgun (WGS) entry which is preliminary data.</text>
</comment>
<reference evidence="2 3" key="1">
    <citation type="submission" date="2020-08" db="EMBL/GenBank/DDBJ databases">
        <title>Genomic Encyclopedia of Type Strains, Phase IV (KMG-IV): sequencing the most valuable type-strain genomes for metagenomic binning, comparative biology and taxonomic classification.</title>
        <authorList>
            <person name="Goeker M."/>
        </authorList>
    </citation>
    <scope>NUCLEOTIDE SEQUENCE [LARGE SCALE GENOMIC DNA]</scope>
    <source>
        <strain evidence="2 3">DSM 22198</strain>
    </source>
</reference>
<name>A0A7X0AX47_9PROT</name>
<keyword evidence="3" id="KW-1185">Reference proteome</keyword>
<evidence type="ECO:0000313" key="3">
    <source>
        <dbReference type="Proteomes" id="UP000539175"/>
    </source>
</evidence>
<accession>A0A7X0AX47</accession>
<dbReference type="GO" id="GO:0006629">
    <property type="term" value="P:lipid metabolic process"/>
    <property type="evidence" value="ECO:0007669"/>
    <property type="project" value="InterPro"/>
</dbReference>
<dbReference type="SUPFAM" id="SSF53474">
    <property type="entry name" value="alpha/beta-Hydrolases"/>
    <property type="match status" value="1"/>
</dbReference>
<dbReference type="InterPro" id="IPR029058">
    <property type="entry name" value="AB_hydrolase_fold"/>
</dbReference>
<dbReference type="RefSeq" id="WP_184800256.1">
    <property type="nucleotide sequence ID" value="NZ_JACIIZ010000005.1"/>
</dbReference>
<dbReference type="Gene3D" id="3.40.50.1820">
    <property type="entry name" value="alpha/beta hydrolase"/>
    <property type="match status" value="1"/>
</dbReference>
<feature type="domain" description="Fungal lipase-type" evidence="1">
    <location>
        <begin position="160"/>
        <end position="237"/>
    </location>
</feature>
<dbReference type="AlphaFoldDB" id="A0A7X0AX47"/>
<organism evidence="2 3">
    <name type="scientific">Nitrospirillum iridis</name>
    <dbReference type="NCBI Taxonomy" id="765888"/>
    <lineage>
        <taxon>Bacteria</taxon>
        <taxon>Pseudomonadati</taxon>
        <taxon>Pseudomonadota</taxon>
        <taxon>Alphaproteobacteria</taxon>
        <taxon>Rhodospirillales</taxon>
        <taxon>Azospirillaceae</taxon>
        <taxon>Nitrospirillum</taxon>
    </lineage>
</organism>
<dbReference type="Proteomes" id="UP000539175">
    <property type="component" value="Unassembled WGS sequence"/>
</dbReference>
<gene>
    <name evidence="2" type="ORF">FHS74_002181</name>
</gene>
<dbReference type="InterPro" id="IPR002921">
    <property type="entry name" value="Fungal_lipase-type"/>
</dbReference>
<evidence type="ECO:0000313" key="2">
    <source>
        <dbReference type="EMBL" id="MBB6251630.1"/>
    </source>
</evidence>
<sequence length="359" mass="38120">MTIDALKQAALQTGPTNPFAVSYLQLCQLSYLAPDTIPTAVAQLPTLNAGGSWQCGWGPAQTSDQSNLAFVANYFYGAGLPVFTAVVVRGTDVNIDNGWGILEQVWEDLDVTSQVPLPWTAPGNALVAKGTLDGLSAIQGLLSGGQTLLDYVAGYVGDPQNNTPVLVVTGHSLGACLTTVVAPWLKVTLGQRGLTGPIVPATFAGPTAGNSGFAQYFSDSFPYFLRYFNTLDIIPRAWADLPGIETIYDAYGLQIPDLAEIALIGFETLIQQYGVSYAQPPTNNAPLTGAFQLIDTWYQEAAWQHHTTTYMTLLGGQSVVVAPPRPALRPQHGRAKIRAQLGAASTVVRGGRLLDRGAA</sequence>
<protein>
    <recommendedName>
        <fullName evidence="1">Fungal lipase-type domain-containing protein</fullName>
    </recommendedName>
</protein>